<gene>
    <name evidence="2" type="ORF">T4D_11367</name>
</gene>
<evidence type="ECO:0000256" key="1">
    <source>
        <dbReference type="SAM" id="Phobius"/>
    </source>
</evidence>
<evidence type="ECO:0000313" key="3">
    <source>
        <dbReference type="Proteomes" id="UP000054995"/>
    </source>
</evidence>
<dbReference type="Proteomes" id="UP000054995">
    <property type="component" value="Unassembled WGS sequence"/>
</dbReference>
<keyword evidence="1" id="KW-1133">Transmembrane helix</keyword>
<comment type="caution">
    <text evidence="2">The sequence shown here is derived from an EMBL/GenBank/DDBJ whole genome shotgun (WGS) entry which is preliminary data.</text>
</comment>
<feature type="transmembrane region" description="Helical" evidence="1">
    <location>
        <begin position="66"/>
        <end position="83"/>
    </location>
</feature>
<accession>A0A0V1FHS9</accession>
<dbReference type="AlphaFoldDB" id="A0A0V1FHS9"/>
<name>A0A0V1FHS9_TRIPS</name>
<evidence type="ECO:0000313" key="2">
    <source>
        <dbReference type="EMBL" id="KRY85592.1"/>
    </source>
</evidence>
<sequence>MVQNGQFCSISLVIIVKLVWSSRKAYFPGFWFCFFSLIATGTNRAYLPIGSETFPLRLCIYLVNPSKITLALLACLLALHLSLRREAQNVEKQNRRSQNDRFFPTPKLLAAFALLLALVYLQAGDKLSHLNLKSSR</sequence>
<protein>
    <submittedName>
        <fullName evidence="2">Uncharacterized protein</fullName>
    </submittedName>
</protein>
<organism evidence="2 3">
    <name type="scientific">Trichinella pseudospiralis</name>
    <name type="common">Parasitic roundworm</name>
    <dbReference type="NCBI Taxonomy" id="6337"/>
    <lineage>
        <taxon>Eukaryota</taxon>
        <taxon>Metazoa</taxon>
        <taxon>Ecdysozoa</taxon>
        <taxon>Nematoda</taxon>
        <taxon>Enoplea</taxon>
        <taxon>Dorylaimia</taxon>
        <taxon>Trichinellida</taxon>
        <taxon>Trichinellidae</taxon>
        <taxon>Trichinella</taxon>
    </lineage>
</organism>
<dbReference type="EMBL" id="JYDT01000087">
    <property type="protein sequence ID" value="KRY85592.1"/>
    <property type="molecule type" value="Genomic_DNA"/>
</dbReference>
<keyword evidence="3" id="KW-1185">Reference proteome</keyword>
<proteinExistence type="predicted"/>
<feature type="transmembrane region" description="Helical" evidence="1">
    <location>
        <begin position="104"/>
        <end position="123"/>
    </location>
</feature>
<keyword evidence="1" id="KW-0812">Transmembrane</keyword>
<feature type="transmembrane region" description="Helical" evidence="1">
    <location>
        <begin position="25"/>
        <end position="46"/>
    </location>
</feature>
<reference evidence="2 3" key="1">
    <citation type="submission" date="2015-01" db="EMBL/GenBank/DDBJ databases">
        <title>Evolution of Trichinella species and genotypes.</title>
        <authorList>
            <person name="Korhonen P.K."/>
            <person name="Edoardo P."/>
            <person name="Giuseppe L.R."/>
            <person name="Gasser R.B."/>
        </authorList>
    </citation>
    <scope>NUCLEOTIDE SEQUENCE [LARGE SCALE GENOMIC DNA]</scope>
    <source>
        <strain evidence="2">ISS470</strain>
    </source>
</reference>
<keyword evidence="1" id="KW-0472">Membrane</keyword>